<dbReference type="GO" id="GO:0003700">
    <property type="term" value="F:DNA-binding transcription factor activity"/>
    <property type="evidence" value="ECO:0007669"/>
    <property type="project" value="InterPro"/>
</dbReference>
<feature type="domain" description="HTH lysR-type" evidence="5">
    <location>
        <begin position="9"/>
        <end position="66"/>
    </location>
</feature>
<dbReference type="PANTHER" id="PTHR30537:SF32">
    <property type="entry name" value="HTH-TYPE TRANSCRIPTIONAL REGULATOR DSDC"/>
    <property type="match status" value="1"/>
</dbReference>
<dbReference type="InterPro" id="IPR000847">
    <property type="entry name" value="LysR_HTH_N"/>
</dbReference>
<evidence type="ECO:0000256" key="1">
    <source>
        <dbReference type="ARBA" id="ARBA00009437"/>
    </source>
</evidence>
<dbReference type="SUPFAM" id="SSF53850">
    <property type="entry name" value="Periplasmic binding protein-like II"/>
    <property type="match status" value="1"/>
</dbReference>
<dbReference type="AlphaFoldDB" id="A0A2N7FMZ6"/>
<sequence length="294" mass="33984">MGLFENRQQTLSLLHTFSVSAKHLSFTLAAEELFLTQGGVSHRIKKLEQQLKFNLFVRKTRKLELTPEGQRVLAMLNVSFESIFSELVDIQTGELSGELYIATSPYFASSWLMPRLPEFRKLYPNLSIKLQTKQNQSDFQFEPYDVAIFYSEGHYPNHYSERLFTGLRAPVCSPEYAEKFNLEKGMQHLERIQFIHSGDVTAWQRWLHEAQSDVDCTLQCDYYSDNRLAMDAAMLSMGVALGRLEFMKPQIDQGLLITPFMSMESGKGYDLVCPKGMDQRTKFQVFAQWVKQQL</sequence>
<comment type="similarity">
    <text evidence="1">Belongs to the LysR transcriptional regulatory family.</text>
</comment>
<organism evidence="6 7">
    <name type="scientific">Vibrio splendidus</name>
    <dbReference type="NCBI Taxonomy" id="29497"/>
    <lineage>
        <taxon>Bacteria</taxon>
        <taxon>Pseudomonadati</taxon>
        <taxon>Pseudomonadota</taxon>
        <taxon>Gammaproteobacteria</taxon>
        <taxon>Vibrionales</taxon>
        <taxon>Vibrionaceae</taxon>
        <taxon>Vibrio</taxon>
    </lineage>
</organism>
<reference evidence="7" key="1">
    <citation type="submission" date="2016-07" db="EMBL/GenBank/DDBJ databases">
        <title>Nontailed viruses are major unrecognized killers of bacteria in the ocean.</title>
        <authorList>
            <person name="Kauffman K."/>
            <person name="Hussain F."/>
            <person name="Yang J."/>
            <person name="Arevalo P."/>
            <person name="Brown J."/>
            <person name="Cutler M."/>
            <person name="Kelly L."/>
            <person name="Polz M.F."/>
        </authorList>
    </citation>
    <scope>NUCLEOTIDE SEQUENCE [LARGE SCALE GENOMIC DNA]</scope>
    <source>
        <strain evidence="7">10N.261.55.E11</strain>
    </source>
</reference>
<comment type="caution">
    <text evidence="6">The sequence shown here is derived from an EMBL/GenBank/DDBJ whole genome shotgun (WGS) entry which is preliminary data.</text>
</comment>
<keyword evidence="3" id="KW-0238">DNA-binding</keyword>
<evidence type="ECO:0000259" key="5">
    <source>
        <dbReference type="PROSITE" id="PS50931"/>
    </source>
</evidence>
<accession>A0A2N7FMZ6</accession>
<dbReference type="RefSeq" id="WP_102474511.1">
    <property type="nucleotide sequence ID" value="NZ_CAWNSL010000021.1"/>
</dbReference>
<dbReference type="GO" id="GO:0043565">
    <property type="term" value="F:sequence-specific DNA binding"/>
    <property type="evidence" value="ECO:0007669"/>
    <property type="project" value="TreeGrafter"/>
</dbReference>
<dbReference type="Pfam" id="PF00126">
    <property type="entry name" value="HTH_1"/>
    <property type="match status" value="1"/>
</dbReference>
<dbReference type="InterPro" id="IPR036390">
    <property type="entry name" value="WH_DNA-bd_sf"/>
</dbReference>
<evidence type="ECO:0000313" key="6">
    <source>
        <dbReference type="EMBL" id="PMJ70667.1"/>
    </source>
</evidence>
<keyword evidence="4" id="KW-0804">Transcription</keyword>
<dbReference type="Proteomes" id="UP000235330">
    <property type="component" value="Unassembled WGS sequence"/>
</dbReference>
<dbReference type="Gene3D" id="3.40.190.10">
    <property type="entry name" value="Periplasmic binding protein-like II"/>
    <property type="match status" value="2"/>
</dbReference>
<dbReference type="EMBL" id="MCWU01000004">
    <property type="protein sequence ID" value="PMJ70667.1"/>
    <property type="molecule type" value="Genomic_DNA"/>
</dbReference>
<evidence type="ECO:0000256" key="2">
    <source>
        <dbReference type="ARBA" id="ARBA00023015"/>
    </source>
</evidence>
<gene>
    <name evidence="6" type="ORF">BCU17_09885</name>
</gene>
<dbReference type="CDD" id="cd08432">
    <property type="entry name" value="PBP2_GcdR_TrpI_HvrB_AmpR_like"/>
    <property type="match status" value="1"/>
</dbReference>
<dbReference type="PANTHER" id="PTHR30537">
    <property type="entry name" value="HTH-TYPE TRANSCRIPTIONAL REGULATOR"/>
    <property type="match status" value="1"/>
</dbReference>
<protein>
    <submittedName>
        <fullName evidence="6">Transcriptional regulator</fullName>
    </submittedName>
</protein>
<dbReference type="PRINTS" id="PR00039">
    <property type="entry name" value="HTHLYSR"/>
</dbReference>
<keyword evidence="2" id="KW-0805">Transcription regulation</keyword>
<evidence type="ECO:0000313" key="7">
    <source>
        <dbReference type="Proteomes" id="UP000235330"/>
    </source>
</evidence>
<evidence type="ECO:0000256" key="4">
    <source>
        <dbReference type="ARBA" id="ARBA00023163"/>
    </source>
</evidence>
<evidence type="ECO:0000256" key="3">
    <source>
        <dbReference type="ARBA" id="ARBA00023125"/>
    </source>
</evidence>
<dbReference type="Pfam" id="PF03466">
    <property type="entry name" value="LysR_substrate"/>
    <property type="match status" value="1"/>
</dbReference>
<dbReference type="SUPFAM" id="SSF46785">
    <property type="entry name" value="Winged helix' DNA-binding domain"/>
    <property type="match status" value="1"/>
</dbReference>
<proteinExistence type="inferred from homology"/>
<dbReference type="Gene3D" id="1.10.10.10">
    <property type="entry name" value="Winged helix-like DNA-binding domain superfamily/Winged helix DNA-binding domain"/>
    <property type="match status" value="1"/>
</dbReference>
<dbReference type="InterPro" id="IPR005119">
    <property type="entry name" value="LysR_subst-bd"/>
</dbReference>
<dbReference type="InterPro" id="IPR036388">
    <property type="entry name" value="WH-like_DNA-bd_sf"/>
</dbReference>
<dbReference type="PROSITE" id="PS50931">
    <property type="entry name" value="HTH_LYSR"/>
    <property type="match status" value="1"/>
</dbReference>
<dbReference type="InterPro" id="IPR058163">
    <property type="entry name" value="LysR-type_TF_proteobact-type"/>
</dbReference>
<name>A0A2N7FMZ6_VIBSP</name>
<dbReference type="GO" id="GO:0006351">
    <property type="term" value="P:DNA-templated transcription"/>
    <property type="evidence" value="ECO:0007669"/>
    <property type="project" value="TreeGrafter"/>
</dbReference>